<accession>A0AAV6TWU6</accession>
<dbReference type="Proteomes" id="UP000827092">
    <property type="component" value="Unassembled WGS sequence"/>
</dbReference>
<evidence type="ECO:0000313" key="2">
    <source>
        <dbReference type="EMBL" id="KAG8176181.1"/>
    </source>
</evidence>
<proteinExistence type="predicted"/>
<gene>
    <name evidence="2" type="ORF">JTE90_019631</name>
</gene>
<organism evidence="2 3">
    <name type="scientific">Oedothorax gibbosus</name>
    <dbReference type="NCBI Taxonomy" id="931172"/>
    <lineage>
        <taxon>Eukaryota</taxon>
        <taxon>Metazoa</taxon>
        <taxon>Ecdysozoa</taxon>
        <taxon>Arthropoda</taxon>
        <taxon>Chelicerata</taxon>
        <taxon>Arachnida</taxon>
        <taxon>Araneae</taxon>
        <taxon>Araneomorphae</taxon>
        <taxon>Entelegynae</taxon>
        <taxon>Araneoidea</taxon>
        <taxon>Linyphiidae</taxon>
        <taxon>Erigoninae</taxon>
        <taxon>Oedothorax</taxon>
    </lineage>
</organism>
<keyword evidence="1" id="KW-0175">Coiled coil</keyword>
<feature type="coiled-coil region" evidence="1">
    <location>
        <begin position="35"/>
        <end position="83"/>
    </location>
</feature>
<sequence>MMISALKERIKPMESLKPARAPPMNTDQEVENLEVSFLKKQVAQLAGQLKTKEEAADHYRLKYKKIKEKYRQLNQARNEVENNPESDLVKIGESIVISRT</sequence>
<comment type="caution">
    <text evidence="2">The sequence shown here is derived from an EMBL/GenBank/DDBJ whole genome shotgun (WGS) entry which is preliminary data.</text>
</comment>
<evidence type="ECO:0000313" key="3">
    <source>
        <dbReference type="Proteomes" id="UP000827092"/>
    </source>
</evidence>
<reference evidence="2 3" key="1">
    <citation type="journal article" date="2022" name="Nat. Ecol. Evol.">
        <title>A masculinizing supergene underlies an exaggerated male reproductive morph in a spider.</title>
        <authorList>
            <person name="Hendrickx F."/>
            <person name="De Corte Z."/>
            <person name="Sonet G."/>
            <person name="Van Belleghem S.M."/>
            <person name="Kostlbacher S."/>
            <person name="Vangestel C."/>
        </authorList>
    </citation>
    <scope>NUCLEOTIDE SEQUENCE [LARGE SCALE GENOMIC DNA]</scope>
    <source>
        <strain evidence="2">W744_W776</strain>
    </source>
</reference>
<dbReference type="AlphaFoldDB" id="A0AAV6TWU6"/>
<evidence type="ECO:0000256" key="1">
    <source>
        <dbReference type="SAM" id="Coils"/>
    </source>
</evidence>
<keyword evidence="3" id="KW-1185">Reference proteome</keyword>
<protein>
    <submittedName>
        <fullName evidence="2">Uncharacterized protein</fullName>
    </submittedName>
</protein>
<dbReference type="EMBL" id="JAFNEN010000913">
    <property type="protein sequence ID" value="KAG8176181.1"/>
    <property type="molecule type" value="Genomic_DNA"/>
</dbReference>
<name>A0AAV6TWU6_9ARAC</name>